<dbReference type="SMART" id="SM01031">
    <property type="entry name" value="BHD_2"/>
    <property type="match status" value="1"/>
</dbReference>
<name>A0A4T0WWN0_9ASCO</name>
<comment type="similarity">
    <text evidence="2">Belongs to the XPC family.</text>
</comment>
<feature type="region of interest" description="Disordered" evidence="6">
    <location>
        <begin position="773"/>
        <end position="857"/>
    </location>
</feature>
<dbReference type="OrthoDB" id="300780at2759"/>
<dbReference type="STRING" id="52247.A0A4T0WWN0"/>
<reference evidence="10 11" key="1">
    <citation type="journal article" date="2019" name="Front. Genet.">
        <title>Whole-Genome Sequencing of the Opportunistic Yeast Pathogen Candida inconspicua Uncovers Its Hybrid Origin.</title>
        <authorList>
            <person name="Mixao V."/>
            <person name="Hansen A.P."/>
            <person name="Saus E."/>
            <person name="Boekhout T."/>
            <person name="Lass-Florl C."/>
            <person name="Gabaldon T."/>
        </authorList>
    </citation>
    <scope>NUCLEOTIDE SEQUENCE [LARGE SCALE GENOMIC DNA]</scope>
    <source>
        <strain evidence="10 11">CBS 180</strain>
    </source>
</reference>
<evidence type="ECO:0000259" key="7">
    <source>
        <dbReference type="SMART" id="SM01030"/>
    </source>
</evidence>
<dbReference type="InterPro" id="IPR018327">
    <property type="entry name" value="BHD_2"/>
</dbReference>
<dbReference type="GO" id="GO:0071942">
    <property type="term" value="C:XPC complex"/>
    <property type="evidence" value="ECO:0007669"/>
    <property type="project" value="TreeGrafter"/>
</dbReference>
<dbReference type="InterPro" id="IPR042488">
    <property type="entry name" value="Rad4_BHD3_sf"/>
</dbReference>
<feature type="domain" description="Rad4 beta-hairpin" evidence="7">
    <location>
        <begin position="518"/>
        <end position="579"/>
    </location>
</feature>
<dbReference type="Pfam" id="PF10405">
    <property type="entry name" value="BHD_3"/>
    <property type="match status" value="1"/>
</dbReference>
<keyword evidence="4" id="KW-0234">DNA repair</keyword>
<feature type="compositionally biased region" description="Basic and acidic residues" evidence="6">
    <location>
        <begin position="76"/>
        <end position="105"/>
    </location>
</feature>
<feature type="domain" description="Rad4 beta-hairpin" evidence="8">
    <location>
        <begin position="581"/>
        <end position="648"/>
    </location>
</feature>
<dbReference type="InterPro" id="IPR018326">
    <property type="entry name" value="Rad4_beta-hairpin_dom1"/>
</dbReference>
<gene>
    <name evidence="10" type="ORF">CANINC_004226</name>
</gene>
<feature type="compositionally biased region" description="Acidic residues" evidence="6">
    <location>
        <begin position="614"/>
        <end position="633"/>
    </location>
</feature>
<dbReference type="Pfam" id="PF03835">
    <property type="entry name" value="Rad4"/>
    <property type="match status" value="1"/>
</dbReference>
<dbReference type="Proteomes" id="UP000307173">
    <property type="component" value="Unassembled WGS sequence"/>
</dbReference>
<proteinExistence type="inferred from homology"/>
<dbReference type="EMBL" id="SELW01000645">
    <property type="protein sequence ID" value="TID16227.1"/>
    <property type="molecule type" value="Genomic_DNA"/>
</dbReference>
<feature type="compositionally biased region" description="Acidic residues" evidence="6">
    <location>
        <begin position="819"/>
        <end position="835"/>
    </location>
</feature>
<dbReference type="Gene3D" id="2.20.20.110">
    <property type="entry name" value="Rad4, beta-hairpin domain BHD1"/>
    <property type="match status" value="1"/>
</dbReference>
<evidence type="ECO:0000256" key="5">
    <source>
        <dbReference type="ARBA" id="ARBA00023242"/>
    </source>
</evidence>
<dbReference type="Gene3D" id="3.30.70.2460">
    <property type="entry name" value="Rad4, beta-hairpin domain BHD3"/>
    <property type="match status" value="1"/>
</dbReference>
<protein>
    <recommendedName>
        <fullName evidence="12">Rad4 beta-hairpin domain-containing protein</fullName>
    </recommendedName>
</protein>
<evidence type="ECO:0008006" key="12">
    <source>
        <dbReference type="Google" id="ProtNLM"/>
    </source>
</evidence>
<dbReference type="Pfam" id="PF10403">
    <property type="entry name" value="BHD_1"/>
    <property type="match status" value="1"/>
</dbReference>
<evidence type="ECO:0000256" key="1">
    <source>
        <dbReference type="ARBA" id="ARBA00004123"/>
    </source>
</evidence>
<evidence type="ECO:0000259" key="9">
    <source>
        <dbReference type="SMART" id="SM01032"/>
    </source>
</evidence>
<dbReference type="GO" id="GO:0003684">
    <property type="term" value="F:damaged DNA binding"/>
    <property type="evidence" value="ECO:0007669"/>
    <property type="project" value="InterPro"/>
</dbReference>
<dbReference type="GO" id="GO:0005737">
    <property type="term" value="C:cytoplasm"/>
    <property type="evidence" value="ECO:0007669"/>
    <property type="project" value="TreeGrafter"/>
</dbReference>
<dbReference type="Gene3D" id="3.90.260.10">
    <property type="entry name" value="Transglutaminase-like"/>
    <property type="match status" value="1"/>
</dbReference>
<dbReference type="SUPFAM" id="SSF54001">
    <property type="entry name" value="Cysteine proteinases"/>
    <property type="match status" value="1"/>
</dbReference>
<keyword evidence="5" id="KW-0539">Nucleus</keyword>
<feature type="domain" description="Rad4 beta-hairpin" evidence="9">
    <location>
        <begin position="655"/>
        <end position="730"/>
    </location>
</feature>
<evidence type="ECO:0000256" key="4">
    <source>
        <dbReference type="ARBA" id="ARBA00023204"/>
    </source>
</evidence>
<comment type="caution">
    <text evidence="10">The sequence shown here is derived from an EMBL/GenBank/DDBJ whole genome shotgun (WGS) entry which is preliminary data.</text>
</comment>
<feature type="region of interest" description="Disordered" evidence="6">
    <location>
        <begin position="604"/>
        <end position="634"/>
    </location>
</feature>
<dbReference type="GO" id="GO:0006298">
    <property type="term" value="P:mismatch repair"/>
    <property type="evidence" value="ECO:0007669"/>
    <property type="project" value="TreeGrafter"/>
</dbReference>
<feature type="compositionally biased region" description="Polar residues" evidence="6">
    <location>
        <begin position="802"/>
        <end position="818"/>
    </location>
</feature>
<feature type="compositionally biased region" description="Acidic residues" evidence="6">
    <location>
        <begin position="848"/>
        <end position="857"/>
    </location>
</feature>
<evidence type="ECO:0000256" key="3">
    <source>
        <dbReference type="ARBA" id="ARBA00022763"/>
    </source>
</evidence>
<organism evidence="10 11">
    <name type="scientific">Pichia inconspicua</name>
    <dbReference type="NCBI Taxonomy" id="52247"/>
    <lineage>
        <taxon>Eukaryota</taxon>
        <taxon>Fungi</taxon>
        <taxon>Dikarya</taxon>
        <taxon>Ascomycota</taxon>
        <taxon>Saccharomycotina</taxon>
        <taxon>Pichiomycetes</taxon>
        <taxon>Pichiales</taxon>
        <taxon>Pichiaceae</taxon>
        <taxon>Pichia</taxon>
    </lineage>
</organism>
<evidence type="ECO:0000256" key="2">
    <source>
        <dbReference type="ARBA" id="ARBA00009525"/>
    </source>
</evidence>
<dbReference type="PANTHER" id="PTHR12135:SF0">
    <property type="entry name" value="DNA REPAIR PROTEIN COMPLEMENTING XP-C CELLS"/>
    <property type="match status" value="1"/>
</dbReference>
<evidence type="ECO:0000313" key="11">
    <source>
        <dbReference type="Proteomes" id="UP000307173"/>
    </source>
</evidence>
<dbReference type="GO" id="GO:0000111">
    <property type="term" value="C:nucleotide-excision repair factor 2 complex"/>
    <property type="evidence" value="ECO:0007669"/>
    <property type="project" value="TreeGrafter"/>
</dbReference>
<dbReference type="GO" id="GO:0003697">
    <property type="term" value="F:single-stranded DNA binding"/>
    <property type="evidence" value="ECO:0007669"/>
    <property type="project" value="TreeGrafter"/>
</dbReference>
<sequence length="857" mass="98689">MSDVPIQYRDMLRAALKGEKIPQATIGEERPLKRRKKPGQRTLLSPVQRQRELKKKPLNSTSDEPQYVVHLTSDSEGEKDRRVKENIDVTRKEEEKQEKDDKTDGNEDYQSEDDEFIDSDEFEDVDLDGTFDTQENSVTTNFNEDENGEINITIRQHRNKRKSQRSGVVDSEERAFRKRLHIMHLFMMVGHGAIRNNWLSDSELLKELQKQVPNPLKREVREYYEHRGKSNVTAQSKTRRLLDLLRHLMEFWQKLWVIDWHAPVIYKKTWSEVESWRGKQQKMTFARFWRAMKEHIGSRDIAAQGFVALLRSLNLPARLVFSIQPPDFTNMKRCEVVTSNGDINVDDEKVKPKVRAVKSNERVGDRLLSALRGRRAYTNKAVKTAAEVDGEFGERYGSWPVFWAEVWDKDSKRYVTIDPMVKKIIEVVSWKSKLEPPMNCLRNNAWYVVGYDRVGGVRDITRRYCKELNAKVRKKRITREEKWEKWWGAVLRGACSKQRLRQNRVDKFEEVEFEELGLKEGMPLNVGDFKGHPIYVLESDLKYNEVLMPKISCGGLANKGKSKKAKDGFIPVYKRSNVQVVRSARGWFMRGRVLKVGERPMKVRTKKRGKVEGGDDEGDGDGDGDGDGGDDDDTRLYAESQTELYKPPAVVNGIIPKNAFKNIDIYERWMIPDGCVHIKNVYAERATKLMGVEYANAVVGFEFRGRRDVSAKIEGIVTLEEYADAIVLLCGGIAESEAEAEKMRAELLNLHAWSVLLTKLKISKRLRIDHGEIESEEDEIESGKSDEGDESEFESGGFVVGETTSSRTRSQTVFQDNVESIDDEDIVYDPSDENVYDNSSDDSRMDELDADFAEFSD</sequence>
<accession>A0A4T0WWN0</accession>
<dbReference type="GO" id="GO:0006289">
    <property type="term" value="P:nucleotide-excision repair"/>
    <property type="evidence" value="ECO:0007669"/>
    <property type="project" value="InterPro"/>
</dbReference>
<dbReference type="InterPro" id="IPR038765">
    <property type="entry name" value="Papain-like_cys_pep_sf"/>
</dbReference>
<dbReference type="InterPro" id="IPR004583">
    <property type="entry name" value="DNA_repair_Rad4"/>
</dbReference>
<dbReference type="InterPro" id="IPR036985">
    <property type="entry name" value="Transglutaminase-like_sf"/>
</dbReference>
<dbReference type="SMART" id="SM01030">
    <property type="entry name" value="BHD_1"/>
    <property type="match status" value="1"/>
</dbReference>
<keyword evidence="11" id="KW-1185">Reference proteome</keyword>
<evidence type="ECO:0000256" key="6">
    <source>
        <dbReference type="SAM" id="MobiDB-lite"/>
    </source>
</evidence>
<comment type="subcellular location">
    <subcellularLocation>
        <location evidence="1">Nucleus</location>
    </subcellularLocation>
</comment>
<dbReference type="Gene3D" id="3.30.60.290">
    <property type="entry name" value="Rad4, beta-hairpin domain BHD2"/>
    <property type="match status" value="1"/>
</dbReference>
<feature type="region of interest" description="Disordered" evidence="6">
    <location>
        <begin position="22"/>
        <end position="113"/>
    </location>
</feature>
<keyword evidence="3" id="KW-0227">DNA damage</keyword>
<dbReference type="AlphaFoldDB" id="A0A4T0WWN0"/>
<dbReference type="InterPro" id="IPR018325">
    <property type="entry name" value="Rad4/PNGase_transGLS-fold"/>
</dbReference>
<dbReference type="InterPro" id="IPR018328">
    <property type="entry name" value="Rad4_beta-hairpin_dom3"/>
</dbReference>
<dbReference type="PANTHER" id="PTHR12135">
    <property type="entry name" value="DNA REPAIR PROTEIN XP-C / RAD4"/>
    <property type="match status" value="1"/>
</dbReference>
<dbReference type="Pfam" id="PF10404">
    <property type="entry name" value="BHD_2"/>
    <property type="match status" value="1"/>
</dbReference>
<evidence type="ECO:0000313" key="10">
    <source>
        <dbReference type="EMBL" id="TID16227.1"/>
    </source>
</evidence>
<dbReference type="SMART" id="SM01032">
    <property type="entry name" value="BHD_3"/>
    <property type="match status" value="1"/>
</dbReference>
<evidence type="ECO:0000259" key="8">
    <source>
        <dbReference type="SMART" id="SM01031"/>
    </source>
</evidence>